<sequence>MNDFGNAILLVTGLIGYGIYQYPKWKNHHSLSLDDPSTNNNNNNSNSNNDISHNNNIDNHSYNLKDTSIFKEKILIAQQQQQQEHRQEHRQEKEKENREWTNSSSSIFDTNNQIKRRIFDK</sequence>
<evidence type="ECO:0000313" key="3">
    <source>
        <dbReference type="Proteomes" id="UP000695562"/>
    </source>
</evidence>
<comment type="caution">
    <text evidence="2">The sequence shown here is derived from an EMBL/GenBank/DDBJ whole genome shotgun (WGS) entry which is preliminary data.</text>
</comment>
<feature type="region of interest" description="Disordered" evidence="1">
    <location>
        <begin position="28"/>
        <end position="121"/>
    </location>
</feature>
<evidence type="ECO:0000313" key="2">
    <source>
        <dbReference type="EMBL" id="KAF2071131.1"/>
    </source>
</evidence>
<dbReference type="EMBL" id="AJWJ01000410">
    <property type="protein sequence ID" value="KAF2071131.1"/>
    <property type="molecule type" value="Genomic_DNA"/>
</dbReference>
<protein>
    <submittedName>
        <fullName evidence="2">Uncharacterized protein</fullName>
    </submittedName>
</protein>
<evidence type="ECO:0000256" key="1">
    <source>
        <dbReference type="SAM" id="MobiDB-lite"/>
    </source>
</evidence>
<proteinExistence type="predicted"/>
<keyword evidence="3" id="KW-1185">Reference proteome</keyword>
<gene>
    <name evidence="2" type="ORF">CYY_007560</name>
</gene>
<accession>A0A8J4UQT5</accession>
<dbReference type="AlphaFoldDB" id="A0A8J4UQT5"/>
<organism evidence="2 3">
    <name type="scientific">Polysphondylium violaceum</name>
    <dbReference type="NCBI Taxonomy" id="133409"/>
    <lineage>
        <taxon>Eukaryota</taxon>
        <taxon>Amoebozoa</taxon>
        <taxon>Evosea</taxon>
        <taxon>Eumycetozoa</taxon>
        <taxon>Dictyostelia</taxon>
        <taxon>Dictyosteliales</taxon>
        <taxon>Dictyosteliaceae</taxon>
        <taxon>Polysphondylium</taxon>
    </lineage>
</organism>
<reference evidence="2" key="1">
    <citation type="submission" date="2020-01" db="EMBL/GenBank/DDBJ databases">
        <title>Development of genomics and gene disruption for Polysphondylium violaceum indicates a role for the polyketide synthase stlB in stalk morphogenesis.</title>
        <authorList>
            <person name="Narita B."/>
            <person name="Kawabe Y."/>
            <person name="Kin K."/>
            <person name="Saito T."/>
            <person name="Gibbs R."/>
            <person name="Kuspa A."/>
            <person name="Muzny D."/>
            <person name="Queller D."/>
            <person name="Richards S."/>
            <person name="Strassman J."/>
            <person name="Sucgang R."/>
            <person name="Worley K."/>
            <person name="Schaap P."/>
        </authorList>
    </citation>
    <scope>NUCLEOTIDE SEQUENCE</scope>
    <source>
        <strain evidence="2">QSvi11</strain>
    </source>
</reference>
<feature type="compositionally biased region" description="Polar residues" evidence="1">
    <location>
        <begin position="100"/>
        <end position="113"/>
    </location>
</feature>
<dbReference type="Proteomes" id="UP000695562">
    <property type="component" value="Unassembled WGS sequence"/>
</dbReference>
<feature type="compositionally biased region" description="Basic and acidic residues" evidence="1">
    <location>
        <begin position="83"/>
        <end position="99"/>
    </location>
</feature>
<name>A0A8J4UQT5_9MYCE</name>
<feature type="compositionally biased region" description="Low complexity" evidence="1">
    <location>
        <begin position="39"/>
        <end position="61"/>
    </location>
</feature>